<dbReference type="PANTHER" id="PTHR45661">
    <property type="entry name" value="SURFACE ANTIGEN"/>
    <property type="match status" value="1"/>
</dbReference>
<dbReference type="Pfam" id="PF13306">
    <property type="entry name" value="LRR_5"/>
    <property type="match status" value="2"/>
</dbReference>
<feature type="chain" id="PRO_5016411534" evidence="1">
    <location>
        <begin position="27"/>
        <end position="711"/>
    </location>
</feature>
<feature type="signal peptide" evidence="1">
    <location>
        <begin position="1"/>
        <end position="26"/>
    </location>
</feature>
<protein>
    <submittedName>
        <fullName evidence="2">Leucine rich repeat (LRR) protein</fullName>
    </submittedName>
</protein>
<sequence length="711" mass="75611">MKNFWKKTASGLLALLIVAGASPAAAVIKSFESSALTAHAEGSIEEDYNFTVNEDGSTVTITKWTGSGSEVEVPETLDGKTVTVIGTWAFAQIESITKVTLPDTVTEIGDSAFNGCTALADVVLPSGLKKIGSTAFGSCGITEITIPDGVESIGGNAFSSCAQLADVTIPASVTTIGESAFRDTAWLNAKKAEDPLVIVNDIVIDGTACTGSVTIPESVVCIGDMAFANCRTLTGVYVPGSVKSIGASAFTSCSSLKDITINDGVESIGPDAFRECSRLTRVTIPDSVESIGGSAFFTCDKLEYVKLPKSLTKISNSMFVGCSALKYVNIPDNVKEIEVRAFAACTSLTKLTIPDGTESIGMYAFMNCTGLKMVNIPESVISISFSAFANCRNVLIRGEAESYAAEYSTMYVGNFIDTETADAEINGVSLSLSDDLGLNFVVGAATAENKDNYSIKLSGECAEDGKTLPLTAKTVGGETVYCATASLTANNMQELITAELYKGDVLIDTVKYDIRSYLKELEETRSAEGASDAELNMYSSALTYGYAAENYFNGASNDLSSLDTAGAVVKSQKNIDDLYTVQNTSQYYTSNPLYRHDNEDAKFTLILDSKMAVRVYVKGMAAGTNDLTGKLTSVAGTKGGADYPSYFEIKDLSPLELGKDQTIKAGGKTYQFCPLVWAYRMLSNSNADVKNRRMAEAVANYAYAAYRYKNA</sequence>
<dbReference type="OrthoDB" id="1814665at2"/>
<comment type="caution">
    <text evidence="2">The sequence shown here is derived from an EMBL/GenBank/DDBJ whole genome shotgun (WGS) entry which is preliminary data.</text>
</comment>
<dbReference type="AlphaFoldDB" id="A0A315Y2Q3"/>
<keyword evidence="1" id="KW-0732">Signal</keyword>
<accession>A0A315Y2Q3</accession>
<dbReference type="Gene3D" id="3.40.50.12480">
    <property type="match status" value="1"/>
</dbReference>
<name>A0A315Y2Q3_RUMFL</name>
<reference evidence="2 3" key="1">
    <citation type="submission" date="2018-05" db="EMBL/GenBank/DDBJ databases">
        <title>The Hungate 1000. A catalogue of reference genomes from the rumen microbiome.</title>
        <authorList>
            <person name="Kelly W."/>
        </authorList>
    </citation>
    <scope>NUCLEOTIDE SEQUENCE [LARGE SCALE GENOMIC DNA]</scope>
    <source>
        <strain evidence="2 3">SAb67</strain>
    </source>
</reference>
<evidence type="ECO:0000256" key="1">
    <source>
        <dbReference type="SAM" id="SignalP"/>
    </source>
</evidence>
<gene>
    <name evidence="2" type="ORF">IE37_00494</name>
</gene>
<dbReference type="PANTHER" id="PTHR45661:SF3">
    <property type="entry name" value="IG-LIKE DOMAIN-CONTAINING PROTEIN"/>
    <property type="match status" value="1"/>
</dbReference>
<dbReference type="Proteomes" id="UP000245720">
    <property type="component" value="Unassembled WGS sequence"/>
</dbReference>
<proteinExistence type="predicted"/>
<dbReference type="RefSeq" id="WP_109725389.1">
    <property type="nucleotide sequence ID" value="NZ_QGDI01000002.1"/>
</dbReference>
<dbReference type="InterPro" id="IPR026906">
    <property type="entry name" value="LRR_5"/>
</dbReference>
<dbReference type="InterPro" id="IPR032675">
    <property type="entry name" value="LRR_dom_sf"/>
</dbReference>
<evidence type="ECO:0000313" key="2">
    <source>
        <dbReference type="EMBL" id="PWJ14510.1"/>
    </source>
</evidence>
<dbReference type="Gene3D" id="3.80.10.10">
    <property type="entry name" value="Ribonuclease Inhibitor"/>
    <property type="match status" value="4"/>
</dbReference>
<dbReference type="EMBL" id="QGDI01000002">
    <property type="protein sequence ID" value="PWJ14510.1"/>
    <property type="molecule type" value="Genomic_DNA"/>
</dbReference>
<evidence type="ECO:0000313" key="3">
    <source>
        <dbReference type="Proteomes" id="UP000245720"/>
    </source>
</evidence>
<organism evidence="2 3">
    <name type="scientific">Ruminococcus flavefaciens</name>
    <dbReference type="NCBI Taxonomy" id="1265"/>
    <lineage>
        <taxon>Bacteria</taxon>
        <taxon>Bacillati</taxon>
        <taxon>Bacillota</taxon>
        <taxon>Clostridia</taxon>
        <taxon>Eubacteriales</taxon>
        <taxon>Oscillospiraceae</taxon>
        <taxon>Ruminococcus</taxon>
    </lineage>
</organism>
<dbReference type="InterPro" id="IPR053139">
    <property type="entry name" value="Surface_bspA-like"/>
</dbReference>
<dbReference type="SUPFAM" id="SSF52058">
    <property type="entry name" value="L domain-like"/>
    <property type="match status" value="2"/>
</dbReference>